<proteinExistence type="predicted"/>
<protein>
    <submittedName>
        <fullName evidence="2">Uncharacterized protein</fullName>
    </submittedName>
</protein>
<gene>
    <name evidence="2" type="ORF">C0Q70_00127</name>
</gene>
<comment type="caution">
    <text evidence="2">The sequence shown here is derived from an EMBL/GenBank/DDBJ whole genome shotgun (WGS) entry which is preliminary data.</text>
</comment>
<organism evidence="2 3">
    <name type="scientific">Pomacea canaliculata</name>
    <name type="common">Golden apple snail</name>
    <dbReference type="NCBI Taxonomy" id="400727"/>
    <lineage>
        <taxon>Eukaryota</taxon>
        <taxon>Metazoa</taxon>
        <taxon>Spiralia</taxon>
        <taxon>Lophotrochozoa</taxon>
        <taxon>Mollusca</taxon>
        <taxon>Gastropoda</taxon>
        <taxon>Caenogastropoda</taxon>
        <taxon>Architaenioglossa</taxon>
        <taxon>Ampullarioidea</taxon>
        <taxon>Ampullariidae</taxon>
        <taxon>Pomacea</taxon>
    </lineage>
</organism>
<evidence type="ECO:0000256" key="1">
    <source>
        <dbReference type="SAM" id="MobiDB-lite"/>
    </source>
</evidence>
<feature type="compositionally biased region" description="Basic and acidic residues" evidence="1">
    <location>
        <begin position="45"/>
        <end position="54"/>
    </location>
</feature>
<feature type="compositionally biased region" description="Polar residues" evidence="1">
    <location>
        <begin position="362"/>
        <end position="391"/>
    </location>
</feature>
<feature type="region of interest" description="Disordered" evidence="1">
    <location>
        <begin position="45"/>
        <end position="96"/>
    </location>
</feature>
<feature type="region of interest" description="Disordered" evidence="1">
    <location>
        <begin position="362"/>
        <end position="424"/>
    </location>
</feature>
<feature type="region of interest" description="Disordered" evidence="1">
    <location>
        <begin position="309"/>
        <end position="332"/>
    </location>
</feature>
<dbReference type="EMBL" id="PZQS01000001">
    <property type="protein sequence ID" value="PVD37533.1"/>
    <property type="molecule type" value="Genomic_DNA"/>
</dbReference>
<keyword evidence="3" id="KW-1185">Reference proteome</keyword>
<name>A0A2T7PVU0_POMCA</name>
<feature type="compositionally biased region" description="Basic and acidic residues" evidence="1">
    <location>
        <begin position="65"/>
        <end position="80"/>
    </location>
</feature>
<dbReference type="Proteomes" id="UP000245119">
    <property type="component" value="Linkage Group LG1"/>
</dbReference>
<evidence type="ECO:0000313" key="2">
    <source>
        <dbReference type="EMBL" id="PVD37533.1"/>
    </source>
</evidence>
<accession>A0A2T7PVU0</accession>
<feature type="compositionally biased region" description="Basic and acidic residues" evidence="1">
    <location>
        <begin position="309"/>
        <end position="319"/>
    </location>
</feature>
<reference evidence="2 3" key="1">
    <citation type="submission" date="2018-04" db="EMBL/GenBank/DDBJ databases">
        <title>The genome of golden apple snail Pomacea canaliculata provides insight into stress tolerance and invasive adaptation.</title>
        <authorList>
            <person name="Liu C."/>
            <person name="Liu B."/>
            <person name="Ren Y."/>
            <person name="Zhang Y."/>
            <person name="Wang H."/>
            <person name="Li S."/>
            <person name="Jiang F."/>
            <person name="Yin L."/>
            <person name="Zhang G."/>
            <person name="Qian W."/>
            <person name="Fan W."/>
        </authorList>
    </citation>
    <scope>NUCLEOTIDE SEQUENCE [LARGE SCALE GENOMIC DNA]</scope>
    <source>
        <strain evidence="2">SZHN2017</strain>
        <tissue evidence="2">Muscle</tissue>
    </source>
</reference>
<evidence type="ECO:0000313" key="3">
    <source>
        <dbReference type="Proteomes" id="UP000245119"/>
    </source>
</evidence>
<sequence>MGDALASVPILLGDKCRTYGYRLCDRRVGSASWAAFGTFPRDKCEEGRKAKELTPPRVVQPRRWNSHDRTPHSNGRHDGASSHFISHSLDDPSEPEVLRSVPHRQMYRDFREILTSTSNLPTEMGHGLQCFQSSPFYSHGETSPYWSGEGASRGKRIHSLLDADLSRYTYPALRDNPYYYPNERSMCGKVKQYKQKRDRNSVAYGKIHVTRSLLQDYLLQPRENAMVTAFLTLLTTMPDSEEKSCSSASVTDRSSPFTVSAYLPASGHERVGHVTKTDASALQEEGTSILQPELRGATKVNAEFKQTKEMHQQMEHLESEQVTPQSEASHAVGQYISSPPWYESHSPKKDFCTQKCISTSPTMRTEANRDPSNQTTPSPQTGVEIYSQSDEVFNRTKKKSRSEDSDSSVTSESSPKISQLPAIDDKEKASELLKSQSPKHTVEANVREKDDFTIKETTAENCSDFTVASGNQKKSGDEAEDSVRISLQEKLAIDEINSVDGTRKSLCRTSQVLLCRSSSEYAETESSKESRSPRRILGKSSNEFTGETSEKMKGQYENIGLLKEKASLENDAKSSFRISFKERYSNETITETSRSSDDLPFVESEQTITEDESLNEVANKAIRTFKDLVRQAV</sequence>
<feature type="region of interest" description="Disordered" evidence="1">
    <location>
        <begin position="519"/>
        <end position="550"/>
    </location>
</feature>
<dbReference type="AlphaFoldDB" id="A0A2T7PVU0"/>